<gene>
    <name evidence="1" type="ORF">HA299_01450</name>
</gene>
<dbReference type="AlphaFoldDB" id="A0A832RVY9"/>
<dbReference type="Proteomes" id="UP000600363">
    <property type="component" value="Unassembled WGS sequence"/>
</dbReference>
<evidence type="ECO:0000313" key="1">
    <source>
        <dbReference type="EMBL" id="HIH69278.1"/>
    </source>
</evidence>
<accession>A0A832RVY9</accession>
<dbReference type="Gene3D" id="3.30.1460.10">
    <property type="match status" value="1"/>
</dbReference>
<organism evidence="1 2">
    <name type="scientific">Methermicoccus shengliensis</name>
    <dbReference type="NCBI Taxonomy" id="660064"/>
    <lineage>
        <taxon>Archaea</taxon>
        <taxon>Methanobacteriati</taxon>
        <taxon>Methanobacteriota</taxon>
        <taxon>Stenosarchaea group</taxon>
        <taxon>Methanomicrobia</taxon>
        <taxon>Methanosarcinales</taxon>
        <taxon>Methermicoccaceae</taxon>
        <taxon>Methermicoccus</taxon>
    </lineage>
</organism>
<dbReference type="EMBL" id="DUIH01000006">
    <property type="protein sequence ID" value="HIH69278.1"/>
    <property type="molecule type" value="Genomic_DNA"/>
</dbReference>
<protein>
    <submittedName>
        <fullName evidence="1">DUF2299 family protein</fullName>
    </submittedName>
</protein>
<comment type="caution">
    <text evidence="1">The sequence shown here is derived from an EMBL/GenBank/DDBJ whole genome shotgun (WGS) entry which is preliminary data.</text>
</comment>
<name>A0A832RVY9_9EURY</name>
<evidence type="ECO:0000313" key="2">
    <source>
        <dbReference type="Proteomes" id="UP000600363"/>
    </source>
</evidence>
<reference evidence="1" key="1">
    <citation type="journal article" date="2020" name="bioRxiv">
        <title>A rank-normalized archaeal taxonomy based on genome phylogeny resolves widespread incomplete and uneven classifications.</title>
        <authorList>
            <person name="Rinke C."/>
            <person name="Chuvochina M."/>
            <person name="Mussig A.J."/>
            <person name="Chaumeil P.-A."/>
            <person name="Waite D.W."/>
            <person name="Whitman W.B."/>
            <person name="Parks D.H."/>
            <person name="Hugenholtz P."/>
        </authorList>
    </citation>
    <scope>NUCLEOTIDE SEQUENCE</scope>
    <source>
        <strain evidence="1">UBA12518</strain>
    </source>
</reference>
<proteinExistence type="predicted"/>
<sequence>MFEEGGTEPVGTLRMELCSRFPECVYMSDLKEGGNVRFAVGYELYEDGLTKTEFMRCFTRLLNMAVFIHEYAATKLSGEGREAPSSRGYV</sequence>